<sequence length="51" mass="5879">MKKGTITPVKAKRWKAHAAVRNEALHAQWDKIELRDVGDLIRGTREIIEDL</sequence>
<evidence type="ECO:0000313" key="1">
    <source>
        <dbReference type="EMBL" id="AJG19095.1"/>
    </source>
</evidence>
<proteinExistence type="predicted"/>
<accession>A0A0C4Y7X0</accession>
<name>A0A0C4Y7X0_9BURK</name>
<organism evidence="1 2">
    <name type="scientific">Cupriavidus basilensis</name>
    <dbReference type="NCBI Taxonomy" id="68895"/>
    <lineage>
        <taxon>Bacteria</taxon>
        <taxon>Pseudomonadati</taxon>
        <taxon>Pseudomonadota</taxon>
        <taxon>Betaproteobacteria</taxon>
        <taxon>Burkholderiales</taxon>
        <taxon>Burkholderiaceae</taxon>
        <taxon>Cupriavidus</taxon>
    </lineage>
</organism>
<reference evidence="1 2" key="1">
    <citation type="journal article" date="2015" name="Genome Announc.">
        <title>Complete Genome Sequence of Cupriavidus basilensis 4G11, Isolated from the Oak Ridge Field Research Center Site.</title>
        <authorList>
            <person name="Ray J."/>
            <person name="Waters R.J."/>
            <person name="Skerker J.M."/>
            <person name="Kuehl J.V."/>
            <person name="Price M.N."/>
            <person name="Huang J."/>
            <person name="Chakraborty R."/>
            <person name="Arkin A.P."/>
            <person name="Deutschbauer A."/>
        </authorList>
    </citation>
    <scope>NUCLEOTIDE SEQUENCE [LARGE SCALE GENOMIC DNA]</scope>
    <source>
        <strain evidence="1">4G11</strain>
    </source>
</reference>
<keyword evidence="2" id="KW-1185">Reference proteome</keyword>
<dbReference type="AlphaFoldDB" id="A0A0C4Y7X0"/>
<protein>
    <submittedName>
        <fullName evidence="1">Uncharacterized protein</fullName>
    </submittedName>
</protein>
<gene>
    <name evidence="1" type="ORF">RR42_m1698</name>
</gene>
<dbReference type="Proteomes" id="UP000031843">
    <property type="component" value="Chromosome main"/>
</dbReference>
<evidence type="ECO:0000313" key="2">
    <source>
        <dbReference type="Proteomes" id="UP000031843"/>
    </source>
</evidence>
<dbReference type="EMBL" id="CP010536">
    <property type="protein sequence ID" value="AJG19095.1"/>
    <property type="molecule type" value="Genomic_DNA"/>
</dbReference>
<dbReference type="KEGG" id="cbw:RR42_m1698"/>